<accession>A0ABW7NCN2</accession>
<keyword evidence="10" id="KW-1185">Reference proteome</keyword>
<dbReference type="Gene3D" id="1.25.40.390">
    <property type="match status" value="1"/>
</dbReference>
<evidence type="ECO:0000256" key="6">
    <source>
        <dbReference type="SAM" id="SignalP"/>
    </source>
</evidence>
<dbReference type="InterPro" id="IPR012944">
    <property type="entry name" value="SusD_RagB_dom"/>
</dbReference>
<evidence type="ECO:0000259" key="8">
    <source>
        <dbReference type="Pfam" id="PF14322"/>
    </source>
</evidence>
<dbReference type="Proteomes" id="UP001610063">
    <property type="component" value="Unassembled WGS sequence"/>
</dbReference>
<dbReference type="Pfam" id="PF14322">
    <property type="entry name" value="SusD-like_3"/>
    <property type="match status" value="1"/>
</dbReference>
<dbReference type="InterPro" id="IPR011990">
    <property type="entry name" value="TPR-like_helical_dom_sf"/>
</dbReference>
<sequence length="526" mass="58658">MNKLMKRVSLMVLGLVFFAPACTDLEEELYSDVTADNFFTSDEEFVAALGQAYSSLLGIGNHSNLWSINEIASDELVITTKGGDWYDGGILLQLHQHEYTADNGFFNNTWGFCYSGVNTCNRLIYQFEQLGTEEADAFIAELRAVRALWYYWLLDAFGNVPLVTDFTDTETAGNSTRQQVFNFVESELNEIIPLLSEAKDASTYGRINKWGALAIRAKLYLNAEVYTGTARWADAEADADAIINSGLYSLESNYAANFQTDNAGSQENIFVVPYDQVFAQGFNWHQMTLHYGSQNTFNLQDQPWNGYATVEEFYNSYVDPAKNPGPQGDVYKGLAQATSIGTVDSRLSNFIVGPQFNPDGSRTEDAGVEPTDPDGAPLTFTPQHNSIYPDGLRQAGARIGKYEIAQGATPNLSNDFVIFRLGNILLTKAEADFRQGNTADALAMVNQIRTRAGVTPFSSLDATNLLAEWGREMYAEMTRRQDLIRFGKYDDPWWEKGTSDSHYAIFPIPQVQLDANNKLKQNEGYN</sequence>
<dbReference type="EMBL" id="JBIPKE010000019">
    <property type="protein sequence ID" value="MFH6985117.1"/>
    <property type="molecule type" value="Genomic_DNA"/>
</dbReference>
<name>A0ABW7NCN2_9BACT</name>
<evidence type="ECO:0000256" key="5">
    <source>
        <dbReference type="ARBA" id="ARBA00023237"/>
    </source>
</evidence>
<dbReference type="InterPro" id="IPR033985">
    <property type="entry name" value="SusD-like_N"/>
</dbReference>
<keyword evidence="5" id="KW-0998">Cell outer membrane</keyword>
<keyword evidence="4" id="KW-0472">Membrane</keyword>
<keyword evidence="3 6" id="KW-0732">Signal</keyword>
<dbReference type="Pfam" id="PF07980">
    <property type="entry name" value="SusD_RagB"/>
    <property type="match status" value="1"/>
</dbReference>
<evidence type="ECO:0000313" key="9">
    <source>
        <dbReference type="EMBL" id="MFH6985117.1"/>
    </source>
</evidence>
<dbReference type="RefSeq" id="WP_159582871.1">
    <property type="nucleotide sequence ID" value="NZ_JBIPKE010000019.1"/>
</dbReference>
<proteinExistence type="inferred from homology"/>
<organism evidence="9 10">
    <name type="scientific">Marinoscillum luteum</name>
    <dbReference type="NCBI Taxonomy" id="861051"/>
    <lineage>
        <taxon>Bacteria</taxon>
        <taxon>Pseudomonadati</taxon>
        <taxon>Bacteroidota</taxon>
        <taxon>Cytophagia</taxon>
        <taxon>Cytophagales</taxon>
        <taxon>Reichenbachiellaceae</taxon>
        <taxon>Marinoscillum</taxon>
    </lineage>
</organism>
<evidence type="ECO:0000313" key="10">
    <source>
        <dbReference type="Proteomes" id="UP001610063"/>
    </source>
</evidence>
<dbReference type="SUPFAM" id="SSF48452">
    <property type="entry name" value="TPR-like"/>
    <property type="match status" value="1"/>
</dbReference>
<evidence type="ECO:0000259" key="7">
    <source>
        <dbReference type="Pfam" id="PF07980"/>
    </source>
</evidence>
<gene>
    <name evidence="9" type="ORF">ACHKAR_16815</name>
</gene>
<feature type="domain" description="RagB/SusD" evidence="7">
    <location>
        <begin position="267"/>
        <end position="525"/>
    </location>
</feature>
<feature type="chain" id="PRO_5046559724" evidence="6">
    <location>
        <begin position="22"/>
        <end position="526"/>
    </location>
</feature>
<evidence type="ECO:0000256" key="2">
    <source>
        <dbReference type="ARBA" id="ARBA00006275"/>
    </source>
</evidence>
<comment type="subcellular location">
    <subcellularLocation>
        <location evidence="1">Cell outer membrane</location>
    </subcellularLocation>
</comment>
<evidence type="ECO:0000256" key="3">
    <source>
        <dbReference type="ARBA" id="ARBA00022729"/>
    </source>
</evidence>
<comment type="similarity">
    <text evidence="2">Belongs to the SusD family.</text>
</comment>
<evidence type="ECO:0000256" key="4">
    <source>
        <dbReference type="ARBA" id="ARBA00023136"/>
    </source>
</evidence>
<comment type="caution">
    <text evidence="9">The sequence shown here is derived from an EMBL/GenBank/DDBJ whole genome shotgun (WGS) entry which is preliminary data.</text>
</comment>
<reference evidence="9 10" key="1">
    <citation type="journal article" date="2013" name="Int. J. Syst. Evol. Microbiol.">
        <title>Marinoscillum luteum sp. nov., isolated from marine sediment.</title>
        <authorList>
            <person name="Cha I.T."/>
            <person name="Park S.J."/>
            <person name="Kim S.J."/>
            <person name="Kim J.G."/>
            <person name="Jung M.Y."/>
            <person name="Shin K.S."/>
            <person name="Kwon K.K."/>
            <person name="Yang S.H."/>
            <person name="Seo Y.S."/>
            <person name="Rhee S.K."/>
        </authorList>
    </citation>
    <scope>NUCLEOTIDE SEQUENCE [LARGE SCALE GENOMIC DNA]</scope>
    <source>
        <strain evidence="9 10">KCTC 23939</strain>
    </source>
</reference>
<feature type="domain" description="SusD-like N-terminal" evidence="8">
    <location>
        <begin position="90"/>
        <end position="221"/>
    </location>
</feature>
<protein>
    <submittedName>
        <fullName evidence="9">RagB/SusD family nutrient uptake outer membrane protein</fullName>
    </submittedName>
</protein>
<evidence type="ECO:0000256" key="1">
    <source>
        <dbReference type="ARBA" id="ARBA00004442"/>
    </source>
</evidence>
<feature type="signal peptide" evidence="6">
    <location>
        <begin position="1"/>
        <end position="21"/>
    </location>
</feature>